<comment type="caution">
    <text evidence="3">The sequence shown here is derived from an EMBL/GenBank/DDBJ whole genome shotgun (WGS) entry which is preliminary data.</text>
</comment>
<evidence type="ECO:0000313" key="3">
    <source>
        <dbReference type="EMBL" id="HGF99108.1"/>
    </source>
</evidence>
<reference evidence="3" key="1">
    <citation type="journal article" date="2020" name="mSystems">
        <title>Genome- and Community-Level Interaction Insights into Carbon Utilization and Element Cycling Functions of Hydrothermarchaeota in Hydrothermal Sediment.</title>
        <authorList>
            <person name="Zhou Z."/>
            <person name="Liu Y."/>
            <person name="Xu W."/>
            <person name="Pan J."/>
            <person name="Luo Z.H."/>
            <person name="Li M."/>
        </authorList>
    </citation>
    <scope>NUCLEOTIDE SEQUENCE [LARGE SCALE GENOMIC DNA]</scope>
    <source>
        <strain evidence="3">SpSt-374</strain>
    </source>
</reference>
<evidence type="ECO:0000259" key="2">
    <source>
        <dbReference type="Pfam" id="PF01370"/>
    </source>
</evidence>
<dbReference type="PRINTS" id="PR01713">
    <property type="entry name" value="NUCEPIMERASE"/>
</dbReference>
<dbReference type="PANTHER" id="PTHR43000">
    <property type="entry name" value="DTDP-D-GLUCOSE 4,6-DEHYDRATASE-RELATED"/>
    <property type="match status" value="1"/>
</dbReference>
<dbReference type="EMBL" id="DSPX01000002">
    <property type="protein sequence ID" value="HGF99108.1"/>
    <property type="molecule type" value="Genomic_DNA"/>
</dbReference>
<sequence length="317" mass="35143">MENTMQAIVTGCAGFIGSNLCDRLLAEGHEVIGIDSFTDYYPKHIKQANIDQALQHPRFRLINRNILELDWSELLDKSQVVFHQAAQAGVRSSWGSQFTEYTRNNIEATQLILEAAKKADHLQRLVIASTSSVYGDAETMPTPETACPKPVSPYGITKLAAERLASLYHKNFGVPVVMLRYFTVYGPRQRPEMAFSKFIRAISQQQPIELYGDGEQSRDFTFVSDVVEANLRAAFVPDIAGEIFNIGGGSRVTLRHAVEQIGAIIGHPVRYLKEEPQPGDARHTSADISKAQKILGYAPLVDLATGLSKQINLIRES</sequence>
<dbReference type="InterPro" id="IPR036291">
    <property type="entry name" value="NAD(P)-bd_dom_sf"/>
</dbReference>
<proteinExistence type="inferred from homology"/>
<dbReference type="Gene3D" id="3.40.50.720">
    <property type="entry name" value="NAD(P)-binding Rossmann-like Domain"/>
    <property type="match status" value="1"/>
</dbReference>
<evidence type="ECO:0000256" key="1">
    <source>
        <dbReference type="ARBA" id="ARBA00007637"/>
    </source>
</evidence>
<dbReference type="InterPro" id="IPR001509">
    <property type="entry name" value="Epimerase_deHydtase"/>
</dbReference>
<dbReference type="AlphaFoldDB" id="A0A7C3ZSX4"/>
<dbReference type="Pfam" id="PF01370">
    <property type="entry name" value="Epimerase"/>
    <property type="match status" value="1"/>
</dbReference>
<feature type="domain" description="NAD-dependent epimerase/dehydratase" evidence="2">
    <location>
        <begin position="8"/>
        <end position="247"/>
    </location>
</feature>
<organism evidence="3">
    <name type="scientific">Planktothricoides sp. SpSt-374</name>
    <dbReference type="NCBI Taxonomy" id="2282167"/>
    <lineage>
        <taxon>Bacteria</taxon>
        <taxon>Bacillati</taxon>
        <taxon>Cyanobacteriota</taxon>
        <taxon>Cyanophyceae</taxon>
        <taxon>Oscillatoriophycideae</taxon>
        <taxon>Oscillatoriales</taxon>
        <taxon>Oscillatoriaceae</taxon>
        <taxon>Planktothricoides</taxon>
    </lineage>
</organism>
<accession>A0A7C3ZSX4</accession>
<name>A0A7C3ZSX4_9CYAN</name>
<protein>
    <submittedName>
        <fullName evidence="3">NAD-dependent epimerase/dehydratase family protein</fullName>
    </submittedName>
</protein>
<gene>
    <name evidence="3" type="ORF">ENR15_00125</name>
</gene>
<dbReference type="SUPFAM" id="SSF51735">
    <property type="entry name" value="NAD(P)-binding Rossmann-fold domains"/>
    <property type="match status" value="1"/>
</dbReference>
<comment type="similarity">
    <text evidence="1">Belongs to the NAD(P)-dependent epimerase/dehydratase family.</text>
</comment>